<dbReference type="GeneID" id="39578991"/>
<keyword evidence="3" id="KW-1185">Reference proteome</keyword>
<feature type="compositionally biased region" description="Polar residues" evidence="1">
    <location>
        <begin position="31"/>
        <end position="41"/>
    </location>
</feature>
<sequence>MASDSNAALSHRRQNSSATSSKILPIHARQRSQSKSLVRPKSSQWEDSFLQAFLDPSFDPTAYLNATLPPLQYGNHSATGSGAGGPTKRQAVPLSELSNEAQTLATQLDAHTTRLSNTLTQLTDDILRSGSRLAYQVELLRGETLSFSETLHEKLQADIRKFLPDGLPSTADTDLTAASGTRDMKAPEQKDVSVAIPPAAAESPEPGLPNEPQCIKQLRTLSLVRDRLDSVINTFGEAMEFVFPPSELSAASGFLSVSAPEPGSGSFGAVGGAGGAGQHSTEEKGQQVLRRLREEITQLLQNGKAADGSDDPVAGIERAAERVEALKTLATVWKGTAEEKGRTRFIETLAKMVEDRHKELLKEAEAAARREGDGAATGSSRRPRKGSVKRESVKAEEEKSYLTGYGLMSQLQKLRSGL</sequence>
<reference evidence="2 3" key="1">
    <citation type="journal article" date="2018" name="Mol. Ecol.">
        <title>The obligate alkalophilic soda-lake fungus Sodiomyces alkalinus has shifted to a protein diet.</title>
        <authorList>
            <person name="Grum-Grzhimaylo A.A."/>
            <person name="Falkoski D.L."/>
            <person name="van den Heuvel J."/>
            <person name="Valero-Jimenez C.A."/>
            <person name="Min B."/>
            <person name="Choi I.G."/>
            <person name="Lipzen A."/>
            <person name="Daum C.G."/>
            <person name="Aanen D.K."/>
            <person name="Tsang A."/>
            <person name="Henrissat B."/>
            <person name="Bilanenko E.N."/>
            <person name="de Vries R.P."/>
            <person name="van Kan J.A.L."/>
            <person name="Grigoriev I.V."/>
            <person name="Debets A.J.M."/>
        </authorList>
    </citation>
    <scope>NUCLEOTIDE SEQUENCE [LARGE SCALE GENOMIC DNA]</scope>
    <source>
        <strain evidence="2 3">F11</strain>
    </source>
</reference>
<dbReference type="AlphaFoldDB" id="A0A3N2Q9Y4"/>
<gene>
    <name evidence="2" type="ORF">SODALDRAFT_327762</name>
</gene>
<dbReference type="Gene3D" id="6.10.250.2790">
    <property type="match status" value="1"/>
</dbReference>
<feature type="region of interest" description="Disordered" evidence="1">
    <location>
        <begin position="365"/>
        <end position="399"/>
    </location>
</feature>
<feature type="region of interest" description="Disordered" evidence="1">
    <location>
        <begin position="166"/>
        <end position="189"/>
    </location>
</feature>
<accession>A0A3N2Q9Y4</accession>
<evidence type="ECO:0000313" key="3">
    <source>
        <dbReference type="Proteomes" id="UP000272025"/>
    </source>
</evidence>
<protein>
    <submittedName>
        <fullName evidence="2">Uncharacterized protein</fullName>
    </submittedName>
</protein>
<dbReference type="RefSeq" id="XP_028471367.1">
    <property type="nucleotide sequence ID" value="XM_028610513.1"/>
</dbReference>
<organism evidence="2 3">
    <name type="scientific">Sodiomyces alkalinus (strain CBS 110278 / VKM F-3762 / F11)</name>
    <name type="common">Alkaliphilic filamentous fungus</name>
    <dbReference type="NCBI Taxonomy" id="1314773"/>
    <lineage>
        <taxon>Eukaryota</taxon>
        <taxon>Fungi</taxon>
        <taxon>Dikarya</taxon>
        <taxon>Ascomycota</taxon>
        <taxon>Pezizomycotina</taxon>
        <taxon>Sordariomycetes</taxon>
        <taxon>Hypocreomycetidae</taxon>
        <taxon>Glomerellales</taxon>
        <taxon>Plectosphaerellaceae</taxon>
        <taxon>Sodiomyces</taxon>
    </lineage>
</organism>
<evidence type="ECO:0000256" key="1">
    <source>
        <dbReference type="SAM" id="MobiDB-lite"/>
    </source>
</evidence>
<dbReference type="STRING" id="1314773.A0A3N2Q9Y4"/>
<evidence type="ECO:0000313" key="2">
    <source>
        <dbReference type="EMBL" id="ROT43561.1"/>
    </source>
</evidence>
<feature type="compositionally biased region" description="Polar residues" evidence="1">
    <location>
        <begin position="170"/>
        <end position="179"/>
    </location>
</feature>
<name>A0A3N2Q9Y4_SODAK</name>
<proteinExistence type="predicted"/>
<dbReference type="Proteomes" id="UP000272025">
    <property type="component" value="Unassembled WGS sequence"/>
</dbReference>
<feature type="compositionally biased region" description="Basic and acidic residues" evidence="1">
    <location>
        <begin position="388"/>
        <end position="399"/>
    </location>
</feature>
<feature type="region of interest" description="Disordered" evidence="1">
    <location>
        <begin position="1"/>
        <end position="41"/>
    </location>
</feature>
<dbReference type="OrthoDB" id="5413829at2759"/>
<dbReference type="EMBL" id="ML119051">
    <property type="protein sequence ID" value="ROT43561.1"/>
    <property type="molecule type" value="Genomic_DNA"/>
</dbReference>